<proteinExistence type="inferred from homology"/>
<comment type="subcellular location">
    <subcellularLocation>
        <location evidence="1 8">Membrane</location>
        <topology evidence="1 8">Multi-pass membrane protein</topology>
    </subcellularLocation>
</comment>
<dbReference type="AlphaFoldDB" id="A0A3Q7FMQ6"/>
<dbReference type="InParanoid" id="A0A3Q7FMQ6"/>
<evidence type="ECO:0000256" key="6">
    <source>
        <dbReference type="ARBA" id="ARBA00023065"/>
    </source>
</evidence>
<keyword evidence="4 8" id="KW-0812">Transmembrane</keyword>
<dbReference type="PaxDb" id="4081-Solyc02g069210.2.1"/>
<keyword evidence="11" id="KW-1185">Reference proteome</keyword>
<comment type="caution">
    <text evidence="8">Lacks conserved residue(s) required for the propagation of feature annotation.</text>
</comment>
<evidence type="ECO:0000256" key="1">
    <source>
        <dbReference type="ARBA" id="ARBA00004141"/>
    </source>
</evidence>
<feature type="transmembrane region" description="Helical" evidence="8">
    <location>
        <begin position="529"/>
        <end position="549"/>
    </location>
</feature>
<feature type="transmembrane region" description="Helical" evidence="8">
    <location>
        <begin position="49"/>
        <end position="71"/>
    </location>
</feature>
<evidence type="ECO:0000256" key="5">
    <source>
        <dbReference type="ARBA" id="ARBA00022989"/>
    </source>
</evidence>
<dbReference type="NCBIfam" id="TIGR00820">
    <property type="entry name" value="zip"/>
    <property type="match status" value="2"/>
</dbReference>
<keyword evidence="5 8" id="KW-1133">Transmembrane helix</keyword>
<keyword evidence="3 8" id="KW-0813">Transport</keyword>
<evidence type="ECO:0000256" key="8">
    <source>
        <dbReference type="RuleBase" id="RU362088"/>
    </source>
</evidence>
<evidence type="ECO:0000256" key="9">
    <source>
        <dbReference type="SAM" id="SignalP"/>
    </source>
</evidence>
<feature type="transmembrane region" description="Helical" evidence="8">
    <location>
        <begin position="83"/>
        <end position="104"/>
    </location>
</feature>
<dbReference type="FunCoup" id="A0A3Q7FMQ6">
    <property type="interactions" value="2108"/>
</dbReference>
<comment type="similarity">
    <text evidence="2 8">Belongs to the ZIP transporter (TC 2.A.5) family.</text>
</comment>
<sequence length="688" mass="73863">MASSNSKIIFIFFILISIFTPQTFSQSDYSSCESQIHNTCNNKSKALTLKIIAIVSILVTSMIGVCLPLVTRSISALSPDRNVFVIVKAFAAGIILGTGFMHVLPDSFEMLLSNCLKENPWHKFPFTGFVAMLSAIVTLAIDSMATSLYSKKHNNARVQVQNVINGTADQELGNMVNNNVHFHSHHHGSLKDGTKLLRYRVIAMVLELGIIVHSIVIGISLGSSNNTCTIKGLVAALCFHQMFEGMGLGGCILQAEYKMLKKTAMAFFFSVTTPFGIALGIALSNTYQENSPRALITVGLLNASSAGLLIYMALVDLLAADFMGDKLQGSIKLQIKAFIAYIAIFLLLISILAPRVLSVVEDCGAEEDNSCVNKSKALPLKIIAIVSILITSMIGVCLPLVTRSIPALSPERNLFVIVKAFAAGIILATGFMHVLPDSFDMLSSSCLKEHPWHKFPFTGFVAMLSAIVTMAIDSIATSLYSKKHNGGVVNPEGDQEMAVAGNHVHSHHHHGSLSTKDGLDGKKLLRYRVIAMVLELGIIVHSIVIGLSLGASSNTCTIKGLVAALCFHQMFEGMGLGGCILQASSYSAEYKFMKKAIMAFFFAVTTPFGIALGIALSTTYEENSPRALITVGLLNASSAGLLIYMALVDLLAADFMGDKLQGSVKLQIKSYMAVLLGAGGMSVMAIWA</sequence>
<dbReference type="InterPro" id="IPR003689">
    <property type="entry name" value="ZIP"/>
</dbReference>
<reference evidence="10" key="1">
    <citation type="journal article" date="2012" name="Nature">
        <title>The tomato genome sequence provides insights into fleshy fruit evolution.</title>
        <authorList>
            <consortium name="Tomato Genome Consortium"/>
        </authorList>
    </citation>
    <scope>NUCLEOTIDE SEQUENCE [LARGE SCALE GENOMIC DNA]</scope>
    <source>
        <strain evidence="10">cv. Heinz 1706</strain>
    </source>
</reference>
<feature type="transmembrane region" description="Helical" evidence="8">
    <location>
        <begin position="455"/>
        <end position="476"/>
    </location>
</feature>
<dbReference type="OMA" id="PPKDHHG"/>
<feature type="transmembrane region" description="Helical" evidence="8">
    <location>
        <begin position="233"/>
        <end position="253"/>
    </location>
</feature>
<dbReference type="InterPro" id="IPR004698">
    <property type="entry name" value="Zn/Fe_permease_fun/pln"/>
</dbReference>
<dbReference type="Gramene" id="Solyc02g069200.2.1">
    <property type="protein sequence ID" value="Solyc02g069200.2.1"/>
    <property type="gene ID" value="Solyc02g069200.2"/>
</dbReference>
<evidence type="ECO:0000256" key="2">
    <source>
        <dbReference type="ARBA" id="ARBA00006939"/>
    </source>
</evidence>
<dbReference type="STRING" id="4081.A0A3Q7FMQ6"/>
<dbReference type="Proteomes" id="UP000004994">
    <property type="component" value="Chromosome 2"/>
</dbReference>
<keyword evidence="6 8" id="KW-0406">Ion transport</keyword>
<feature type="transmembrane region" description="Helical" evidence="8">
    <location>
        <begin position="596"/>
        <end position="616"/>
    </location>
</feature>
<feature type="transmembrane region" description="Helical" evidence="8">
    <location>
        <begin position="668"/>
        <end position="687"/>
    </location>
</feature>
<evidence type="ECO:0000256" key="3">
    <source>
        <dbReference type="ARBA" id="ARBA00022448"/>
    </source>
</evidence>
<dbReference type="PANTHER" id="PTHR11040:SF179">
    <property type="entry name" value="IRON TRANSPORTER PROTEIN IRT1"/>
    <property type="match status" value="1"/>
</dbReference>
<feature type="transmembrane region" description="Helical" evidence="8">
    <location>
        <begin position="295"/>
        <end position="318"/>
    </location>
</feature>
<feature type="signal peptide" evidence="9">
    <location>
        <begin position="1"/>
        <end position="25"/>
    </location>
</feature>
<feature type="transmembrane region" description="Helical" evidence="8">
    <location>
        <begin position="265"/>
        <end position="283"/>
    </location>
</feature>
<feature type="transmembrane region" description="Helical" evidence="8">
    <location>
        <begin position="377"/>
        <end position="402"/>
    </location>
</feature>
<keyword evidence="7 8" id="KW-0472">Membrane</keyword>
<dbReference type="EnsemblPlants" id="Solyc02g069200.2.1">
    <property type="protein sequence ID" value="Solyc02g069200.2.1"/>
    <property type="gene ID" value="Solyc02g069200.2"/>
</dbReference>
<evidence type="ECO:0000313" key="10">
    <source>
        <dbReference type="EnsemblPlants" id="Solyc02g069200.2.1"/>
    </source>
</evidence>
<feature type="transmembrane region" description="Helical" evidence="8">
    <location>
        <begin position="201"/>
        <end position="221"/>
    </location>
</feature>
<organism evidence="10">
    <name type="scientific">Solanum lycopersicum</name>
    <name type="common">Tomato</name>
    <name type="synonym">Lycopersicon esculentum</name>
    <dbReference type="NCBI Taxonomy" id="4081"/>
    <lineage>
        <taxon>Eukaryota</taxon>
        <taxon>Viridiplantae</taxon>
        <taxon>Streptophyta</taxon>
        <taxon>Embryophyta</taxon>
        <taxon>Tracheophyta</taxon>
        <taxon>Spermatophyta</taxon>
        <taxon>Magnoliopsida</taxon>
        <taxon>eudicotyledons</taxon>
        <taxon>Gunneridae</taxon>
        <taxon>Pentapetalae</taxon>
        <taxon>asterids</taxon>
        <taxon>lamiids</taxon>
        <taxon>Solanales</taxon>
        <taxon>Solanaceae</taxon>
        <taxon>Solanoideae</taxon>
        <taxon>Solaneae</taxon>
        <taxon>Solanum</taxon>
        <taxon>Solanum subgen. Lycopersicon</taxon>
    </lineage>
</organism>
<keyword evidence="9" id="KW-0732">Signal</keyword>
<feature type="chain" id="PRO_5018643034" evidence="9">
    <location>
        <begin position="26"/>
        <end position="688"/>
    </location>
</feature>
<evidence type="ECO:0000313" key="11">
    <source>
        <dbReference type="Proteomes" id="UP000004994"/>
    </source>
</evidence>
<name>A0A3Q7FMQ6_SOLLC</name>
<accession>A0A3Q7FMQ6</accession>
<dbReference type="GO" id="GO:0005886">
    <property type="term" value="C:plasma membrane"/>
    <property type="evidence" value="ECO:0000318"/>
    <property type="project" value="GO_Central"/>
</dbReference>
<protein>
    <submittedName>
        <fullName evidence="10">Uncharacterized protein</fullName>
    </submittedName>
</protein>
<dbReference type="Pfam" id="PF02535">
    <property type="entry name" value="Zip"/>
    <property type="match status" value="2"/>
</dbReference>
<feature type="transmembrane region" description="Helical" evidence="8">
    <location>
        <begin position="414"/>
        <end position="435"/>
    </location>
</feature>
<evidence type="ECO:0000256" key="7">
    <source>
        <dbReference type="ARBA" id="ARBA00023136"/>
    </source>
</evidence>
<reference evidence="10" key="2">
    <citation type="submission" date="2019-01" db="UniProtKB">
        <authorList>
            <consortium name="EnsemblPlants"/>
        </authorList>
    </citation>
    <scope>IDENTIFICATION</scope>
    <source>
        <strain evidence="10">cv. Heinz 1706</strain>
    </source>
</reference>
<feature type="transmembrane region" description="Helical" evidence="8">
    <location>
        <begin position="628"/>
        <end position="647"/>
    </location>
</feature>
<dbReference type="PANTHER" id="PTHR11040">
    <property type="entry name" value="ZINC/IRON TRANSPORTER"/>
    <property type="match status" value="1"/>
</dbReference>
<dbReference type="GO" id="GO:0071577">
    <property type="term" value="P:zinc ion transmembrane transport"/>
    <property type="evidence" value="ECO:0000318"/>
    <property type="project" value="GO_Central"/>
</dbReference>
<feature type="transmembrane region" description="Helical" evidence="8">
    <location>
        <begin position="338"/>
        <end position="357"/>
    </location>
</feature>
<dbReference type="GO" id="GO:0005385">
    <property type="term" value="F:zinc ion transmembrane transporter activity"/>
    <property type="evidence" value="ECO:0000318"/>
    <property type="project" value="GO_Central"/>
</dbReference>
<evidence type="ECO:0000256" key="4">
    <source>
        <dbReference type="ARBA" id="ARBA00022692"/>
    </source>
</evidence>
<feature type="transmembrane region" description="Helical" evidence="8">
    <location>
        <begin position="124"/>
        <end position="149"/>
    </location>
</feature>